<proteinExistence type="predicted"/>
<dbReference type="AlphaFoldDB" id="C9LGR6"/>
<comment type="caution">
    <text evidence="1">The sequence shown here is derived from an EMBL/GenBank/DDBJ whole genome shotgun (WGS) entry which is preliminary data.</text>
</comment>
<organism evidence="1 2">
    <name type="scientific">Alloprevotella tannerae ATCC 51259</name>
    <dbReference type="NCBI Taxonomy" id="626522"/>
    <lineage>
        <taxon>Bacteria</taxon>
        <taxon>Pseudomonadati</taxon>
        <taxon>Bacteroidota</taxon>
        <taxon>Bacteroidia</taxon>
        <taxon>Bacteroidales</taxon>
        <taxon>Prevotellaceae</taxon>
        <taxon>Alloprevotella</taxon>
    </lineage>
</organism>
<reference evidence="1" key="1">
    <citation type="submission" date="2009-09" db="EMBL/GenBank/DDBJ databases">
        <authorList>
            <person name="Weinstock G."/>
            <person name="Sodergren E."/>
            <person name="Clifton S."/>
            <person name="Fulton L."/>
            <person name="Fulton B."/>
            <person name="Courtney L."/>
            <person name="Fronick C."/>
            <person name="Harrison M."/>
            <person name="Strong C."/>
            <person name="Farmer C."/>
            <person name="Delahaunty K."/>
            <person name="Markovic C."/>
            <person name="Hall O."/>
            <person name="Minx P."/>
            <person name="Tomlinson C."/>
            <person name="Mitreva M."/>
            <person name="Nelson J."/>
            <person name="Hou S."/>
            <person name="Wollam A."/>
            <person name="Pepin K.H."/>
            <person name="Johnson M."/>
            <person name="Bhonagiri V."/>
            <person name="Nash W.E."/>
            <person name="Warren W."/>
            <person name="Chinwalla A."/>
            <person name="Mardis E.R."/>
            <person name="Wilson R.K."/>
        </authorList>
    </citation>
    <scope>NUCLEOTIDE SEQUENCE [LARGE SCALE GENOMIC DNA]</scope>
    <source>
        <strain evidence="1">ATCC 51259</strain>
    </source>
</reference>
<dbReference type="EMBL" id="ACIJ02000018">
    <property type="protein sequence ID" value="EEX71874.1"/>
    <property type="molecule type" value="Genomic_DNA"/>
</dbReference>
<evidence type="ECO:0008006" key="3">
    <source>
        <dbReference type="Google" id="ProtNLM"/>
    </source>
</evidence>
<accession>C9LGR6</accession>
<dbReference type="Proteomes" id="UP000003460">
    <property type="component" value="Unassembled WGS sequence"/>
</dbReference>
<dbReference type="eggNOG" id="ENOG50301IQ">
    <property type="taxonomic scope" value="Bacteria"/>
</dbReference>
<evidence type="ECO:0000313" key="1">
    <source>
        <dbReference type="EMBL" id="EEX71874.1"/>
    </source>
</evidence>
<gene>
    <name evidence="1" type="ORF">GCWU000325_01412</name>
</gene>
<dbReference type="PROSITE" id="PS51257">
    <property type="entry name" value="PROKAR_LIPOPROTEIN"/>
    <property type="match status" value="1"/>
</dbReference>
<sequence length="164" mass="18187">MFFMKKAIVFLTLLALVGCKERKAQTNQQAATPTDSVTQVNTVPDSTIYGKADDDLYGMSTFAVITTKGDTLELDRTYELDGKDGIFYGDINGGDDYALTVRGKGTDYQAVGVAVNLSQLRRFVKDFTIFNARPIINGDTVRILSLDDKAFKAEGKQQYFIQKK</sequence>
<evidence type="ECO:0000313" key="2">
    <source>
        <dbReference type="Proteomes" id="UP000003460"/>
    </source>
</evidence>
<dbReference type="HOGENOM" id="CLU_1617513_0_0_10"/>
<keyword evidence="2" id="KW-1185">Reference proteome</keyword>
<dbReference type="STRING" id="626522.GCWU000325_01412"/>
<name>C9LGR6_9BACT</name>
<protein>
    <recommendedName>
        <fullName evidence="3">Lipoprotein</fullName>
    </recommendedName>
</protein>